<dbReference type="SUPFAM" id="SSF52540">
    <property type="entry name" value="P-loop containing nucleoside triphosphate hydrolases"/>
    <property type="match status" value="1"/>
</dbReference>
<keyword evidence="7" id="KW-0406">Ion transport</keyword>
<accession>A0A381PIE0</accession>
<evidence type="ECO:0000256" key="7">
    <source>
        <dbReference type="ARBA" id="ARBA00023065"/>
    </source>
</evidence>
<dbReference type="CDD" id="cd01133">
    <property type="entry name" value="F1-ATPase_beta_CD"/>
    <property type="match status" value="1"/>
</dbReference>
<feature type="domain" description="AAA+ ATPase" evidence="11">
    <location>
        <begin position="144"/>
        <end position="322"/>
    </location>
</feature>
<sequence length="462" mass="50159">MNKEGKILQITGAVVDVKFGDGHLPRIMNALSIKTDDGSDLVLETAQHLGEGVVRTIAMDSTDGLVRGSTVVDMNQPISVPVGQATLGRMFDVLGNPIDKKGEVKNEKSLPIHRAAPLQEDLTTSSEMFETGIKVVDLMEPYTRGGKTGLFGGAGVGKTVLIQELIRNIATEHGGFSVFAGVGERTREGNDLYAEMTESGVINKTALVFGQMNEPPGARLRVGLSALTMAEYFRDDEGRDVLLFVDNIFRFTQAGSEVSALLGRMPSAVGYQPTLSTEMGDLQERITSTKKGSITSIQAIYVPADDLTDPAPATAFAHLDATSVLERKIAELGIYPAIDPLTSTSRILDPRVVGDRHYNVARSVQSTLQQYKDLQDIIAILGMDELSDEDKLVVSRARKMQKFMSQPFFVAEQFTGLDGRYVKLEDSIAGFEAILNGEVDELSENAFSYVGSIDEAIEKDKK</sequence>
<dbReference type="InterPro" id="IPR027417">
    <property type="entry name" value="P-loop_NTPase"/>
</dbReference>
<dbReference type="InterPro" id="IPR024034">
    <property type="entry name" value="ATPase_F1/V1_b/a_C"/>
</dbReference>
<dbReference type="InterPro" id="IPR004100">
    <property type="entry name" value="ATPase_F1/V1/A1_a/bsu_N"/>
</dbReference>
<evidence type="ECO:0000256" key="4">
    <source>
        <dbReference type="ARBA" id="ARBA00022741"/>
    </source>
</evidence>
<evidence type="ECO:0000256" key="5">
    <source>
        <dbReference type="ARBA" id="ARBA00022840"/>
    </source>
</evidence>
<dbReference type="EMBL" id="UINC01000953">
    <property type="protein sequence ID" value="SUZ65213.1"/>
    <property type="molecule type" value="Genomic_DNA"/>
</dbReference>
<dbReference type="SMART" id="SM00382">
    <property type="entry name" value="AAA"/>
    <property type="match status" value="1"/>
</dbReference>
<keyword evidence="5" id="KW-0067">ATP-binding</keyword>
<evidence type="ECO:0000256" key="6">
    <source>
        <dbReference type="ARBA" id="ARBA00022967"/>
    </source>
</evidence>
<dbReference type="Pfam" id="PF22919">
    <property type="entry name" value="ATP-synt_VA_C"/>
    <property type="match status" value="1"/>
</dbReference>
<dbReference type="PANTHER" id="PTHR15184">
    <property type="entry name" value="ATP SYNTHASE"/>
    <property type="match status" value="1"/>
</dbReference>
<dbReference type="InterPro" id="IPR055190">
    <property type="entry name" value="ATP-synt_VA_C"/>
</dbReference>
<dbReference type="FunFam" id="1.10.1140.10:FF:000001">
    <property type="entry name" value="ATP synthase subunit beta"/>
    <property type="match status" value="1"/>
</dbReference>
<name>A0A381PIE0_9ZZZZ</name>
<dbReference type="SUPFAM" id="SSF50615">
    <property type="entry name" value="N-terminal domain of alpha and beta subunits of F1 ATP synthase"/>
    <property type="match status" value="1"/>
</dbReference>
<dbReference type="HAMAP" id="MF_01347">
    <property type="entry name" value="ATP_synth_beta_bact"/>
    <property type="match status" value="1"/>
</dbReference>
<keyword evidence="4" id="KW-0547">Nucleotide-binding</keyword>
<dbReference type="Pfam" id="PF02874">
    <property type="entry name" value="ATP-synt_ab_N"/>
    <property type="match status" value="1"/>
</dbReference>
<evidence type="ECO:0000259" key="11">
    <source>
        <dbReference type="SMART" id="SM00382"/>
    </source>
</evidence>
<dbReference type="InterPro" id="IPR003593">
    <property type="entry name" value="AAA+_ATPase"/>
</dbReference>
<keyword evidence="10" id="KW-0066">ATP synthesis</keyword>
<keyword evidence="3" id="KW-0813">Transport</keyword>
<dbReference type="GO" id="GO:0045259">
    <property type="term" value="C:proton-transporting ATP synthase complex"/>
    <property type="evidence" value="ECO:0007669"/>
    <property type="project" value="UniProtKB-KW"/>
</dbReference>
<dbReference type="AlphaFoldDB" id="A0A381PIE0"/>
<dbReference type="CDD" id="cd18110">
    <property type="entry name" value="ATP-synt_F1_beta_C"/>
    <property type="match status" value="1"/>
</dbReference>
<dbReference type="PANTHER" id="PTHR15184:SF71">
    <property type="entry name" value="ATP SYNTHASE SUBUNIT BETA, MITOCHONDRIAL"/>
    <property type="match status" value="1"/>
</dbReference>
<dbReference type="InterPro" id="IPR036121">
    <property type="entry name" value="ATPase_F1/V1/A1_a/bsu_N_sf"/>
</dbReference>
<evidence type="ECO:0000256" key="8">
    <source>
        <dbReference type="ARBA" id="ARBA00023136"/>
    </source>
</evidence>
<comment type="subcellular location">
    <subcellularLocation>
        <location evidence="1">Membrane</location>
        <topology evidence="1">Peripheral membrane protein</topology>
    </subcellularLocation>
</comment>
<dbReference type="InterPro" id="IPR050053">
    <property type="entry name" value="ATPase_alpha/beta_chains"/>
</dbReference>
<dbReference type="InterPro" id="IPR020003">
    <property type="entry name" value="ATPase_a/bsu_AS"/>
</dbReference>
<dbReference type="NCBIfam" id="TIGR01039">
    <property type="entry name" value="atpD"/>
    <property type="match status" value="1"/>
</dbReference>
<proteinExistence type="inferred from homology"/>
<evidence type="ECO:0000256" key="2">
    <source>
        <dbReference type="ARBA" id="ARBA00008936"/>
    </source>
</evidence>
<dbReference type="FunFam" id="3.40.50.300:FF:000004">
    <property type="entry name" value="ATP synthase subunit beta"/>
    <property type="match status" value="1"/>
</dbReference>
<reference evidence="12" key="1">
    <citation type="submission" date="2018-05" db="EMBL/GenBank/DDBJ databases">
        <authorList>
            <person name="Lanie J.A."/>
            <person name="Ng W.-L."/>
            <person name="Kazmierczak K.M."/>
            <person name="Andrzejewski T.M."/>
            <person name="Davidsen T.M."/>
            <person name="Wayne K.J."/>
            <person name="Tettelin H."/>
            <person name="Glass J.I."/>
            <person name="Rusch D."/>
            <person name="Podicherti R."/>
            <person name="Tsui H.-C.T."/>
            <person name="Winkler M.E."/>
        </authorList>
    </citation>
    <scope>NUCLEOTIDE SEQUENCE</scope>
</reference>
<comment type="similarity">
    <text evidence="2">Belongs to the ATPase alpha/beta chains family.</text>
</comment>
<gene>
    <name evidence="12" type="ORF">METZ01_LOCUS18067</name>
</gene>
<dbReference type="InterPro" id="IPR005722">
    <property type="entry name" value="ATP_synth_F1_bsu"/>
</dbReference>
<keyword evidence="6" id="KW-1278">Translocase</keyword>
<dbReference type="Pfam" id="PF00006">
    <property type="entry name" value="ATP-synt_ab"/>
    <property type="match status" value="1"/>
</dbReference>
<evidence type="ECO:0000256" key="10">
    <source>
        <dbReference type="ARBA" id="ARBA00023310"/>
    </source>
</evidence>
<dbReference type="CDD" id="cd18115">
    <property type="entry name" value="ATP-synt_F1_beta_N"/>
    <property type="match status" value="1"/>
</dbReference>
<dbReference type="GO" id="GO:0005524">
    <property type="term" value="F:ATP binding"/>
    <property type="evidence" value="ECO:0007669"/>
    <property type="project" value="UniProtKB-KW"/>
</dbReference>
<dbReference type="InterPro" id="IPR000194">
    <property type="entry name" value="ATPase_F1/V1/A1_a/bsu_nucl-bd"/>
</dbReference>
<evidence type="ECO:0000256" key="3">
    <source>
        <dbReference type="ARBA" id="ARBA00022448"/>
    </source>
</evidence>
<dbReference type="Gene3D" id="2.40.10.170">
    <property type="match status" value="1"/>
</dbReference>
<dbReference type="Gene3D" id="3.40.50.300">
    <property type="entry name" value="P-loop containing nucleotide triphosphate hydrolases"/>
    <property type="match status" value="1"/>
</dbReference>
<protein>
    <recommendedName>
        <fullName evidence="11">AAA+ ATPase domain-containing protein</fullName>
    </recommendedName>
</protein>
<dbReference type="Gene3D" id="1.10.1140.10">
    <property type="entry name" value="Bovine Mitochondrial F1-atpase, Atp Synthase Beta Chain, Chain D, domain 3"/>
    <property type="match status" value="1"/>
</dbReference>
<dbReference type="GO" id="GO:0046933">
    <property type="term" value="F:proton-transporting ATP synthase activity, rotational mechanism"/>
    <property type="evidence" value="ECO:0007669"/>
    <property type="project" value="InterPro"/>
</dbReference>
<evidence type="ECO:0000256" key="1">
    <source>
        <dbReference type="ARBA" id="ARBA00004170"/>
    </source>
</evidence>
<dbReference type="SUPFAM" id="SSF47917">
    <property type="entry name" value="C-terminal domain of alpha and beta subunits of F1 ATP synthase"/>
    <property type="match status" value="1"/>
</dbReference>
<keyword evidence="8" id="KW-0472">Membrane</keyword>
<keyword evidence="9" id="KW-0139">CF(1)</keyword>
<organism evidence="12">
    <name type="scientific">marine metagenome</name>
    <dbReference type="NCBI Taxonomy" id="408172"/>
    <lineage>
        <taxon>unclassified sequences</taxon>
        <taxon>metagenomes</taxon>
        <taxon>ecological metagenomes</taxon>
    </lineage>
</organism>
<evidence type="ECO:0000313" key="12">
    <source>
        <dbReference type="EMBL" id="SUZ65213.1"/>
    </source>
</evidence>
<evidence type="ECO:0000256" key="9">
    <source>
        <dbReference type="ARBA" id="ARBA00023196"/>
    </source>
</evidence>
<dbReference type="PROSITE" id="PS00152">
    <property type="entry name" value="ATPASE_ALPHA_BETA"/>
    <property type="match status" value="1"/>
</dbReference>